<dbReference type="EMBL" id="BAABEY010000011">
    <property type="protein sequence ID" value="GAA4435122.1"/>
    <property type="molecule type" value="Genomic_DNA"/>
</dbReference>
<protein>
    <recommendedName>
        <fullName evidence="2">YcxB-like C-terminal domain-containing protein</fullName>
    </recommendedName>
</protein>
<reference evidence="4" key="1">
    <citation type="journal article" date="2019" name="Int. J. Syst. Evol. Microbiol.">
        <title>The Global Catalogue of Microorganisms (GCM) 10K type strain sequencing project: providing services to taxonomists for standard genome sequencing and annotation.</title>
        <authorList>
            <consortium name="The Broad Institute Genomics Platform"/>
            <consortium name="The Broad Institute Genome Sequencing Center for Infectious Disease"/>
            <person name="Wu L."/>
            <person name="Ma J."/>
        </authorList>
    </citation>
    <scope>NUCLEOTIDE SEQUENCE [LARGE SCALE GENOMIC DNA]</scope>
    <source>
        <strain evidence="4">JCM 31920</strain>
    </source>
</reference>
<keyword evidence="4" id="KW-1185">Reference proteome</keyword>
<gene>
    <name evidence="3" type="ORF">GCM10023091_11050</name>
</gene>
<evidence type="ECO:0000313" key="3">
    <source>
        <dbReference type="EMBL" id="GAA4435122.1"/>
    </source>
</evidence>
<evidence type="ECO:0000313" key="4">
    <source>
        <dbReference type="Proteomes" id="UP001501508"/>
    </source>
</evidence>
<proteinExistence type="predicted"/>
<dbReference type="Pfam" id="PF14317">
    <property type="entry name" value="YcxB"/>
    <property type="match status" value="1"/>
</dbReference>
<dbReference type="Proteomes" id="UP001501508">
    <property type="component" value="Unassembled WGS sequence"/>
</dbReference>
<accession>A0ABP8LUP9</accession>
<dbReference type="InterPro" id="IPR025588">
    <property type="entry name" value="YcxB-like_C"/>
</dbReference>
<feature type="transmembrane region" description="Helical" evidence="1">
    <location>
        <begin position="49"/>
        <end position="66"/>
    </location>
</feature>
<name>A0ABP8LUP9_9BACT</name>
<keyword evidence="1" id="KW-0812">Transmembrane</keyword>
<feature type="transmembrane region" description="Helical" evidence="1">
    <location>
        <begin position="72"/>
        <end position="96"/>
    </location>
</feature>
<feature type="domain" description="YcxB-like C-terminal" evidence="2">
    <location>
        <begin position="114"/>
        <end position="169"/>
    </location>
</feature>
<keyword evidence="1" id="KW-1133">Transmembrane helix</keyword>
<evidence type="ECO:0000259" key="2">
    <source>
        <dbReference type="Pfam" id="PF14317"/>
    </source>
</evidence>
<keyword evidence="1" id="KW-0472">Membrane</keyword>
<dbReference type="RefSeq" id="WP_345027087.1">
    <property type="nucleotide sequence ID" value="NZ_BAABEY010000011.1"/>
</dbReference>
<evidence type="ECO:0000256" key="1">
    <source>
        <dbReference type="SAM" id="Phobius"/>
    </source>
</evidence>
<organism evidence="3 4">
    <name type="scientific">Ravibacter arvi</name>
    <dbReference type="NCBI Taxonomy" id="2051041"/>
    <lineage>
        <taxon>Bacteria</taxon>
        <taxon>Pseudomonadati</taxon>
        <taxon>Bacteroidota</taxon>
        <taxon>Cytophagia</taxon>
        <taxon>Cytophagales</taxon>
        <taxon>Spirosomataceae</taxon>
        <taxon>Ravibacter</taxon>
    </lineage>
</organism>
<comment type="caution">
    <text evidence="3">The sequence shown here is derived from an EMBL/GenBank/DDBJ whole genome shotgun (WGS) entry which is preliminary data.</text>
</comment>
<sequence>MAKVPVNKHQPIYQVPSNPTAVRTKKYALPTKKYTRLALKHLFQAQMKWALIPLALIIGNVALNLTKAYPNVWIYVVIVIGVLLYILFWVIQFMGITQLEQYKPMFEKYQYEIDPRQIFMKINQKEGGVMKWEQIQSAYKDPEGFVLVISRGQFLYLPFHIFNSEHDLKIMGRILKQKNLIKDEN</sequence>